<protein>
    <submittedName>
        <fullName evidence="2">Uncharacterized protein</fullName>
    </submittedName>
</protein>
<dbReference type="RefSeq" id="WP_185675723.1">
    <property type="nucleotide sequence ID" value="NZ_JACHVB010000034.1"/>
</dbReference>
<feature type="signal peptide" evidence="1">
    <location>
        <begin position="1"/>
        <end position="24"/>
    </location>
</feature>
<evidence type="ECO:0000313" key="3">
    <source>
        <dbReference type="Proteomes" id="UP000546464"/>
    </source>
</evidence>
<sequence length="511" mass="56070">MRRHRLFYLFTIVLALGASANASAQTVPTYLPADNNPADGIVSEVEFTAYCDAWRKGLDWPEHGGPVPVDFVTRTAWIFWEYDGYYEVDVEGDPGNSGTYSGSVTLTSDSLQGLLPIGPTLIATEVYWRSARIYFSVNAPVNTYACAVEMAVPAGWNRLFDDERVSTVNDLDAMPNGTVGAEGRIVRWGPYRTGDIPDYLGFGVIAMDGTILPDVSGLEATVSFDGSLETVTDFQAEKPWLSIIIGTDSAGEDPGLRLDGPLLERALAGRANRPSDEFAPVFERFSDESGTSWMRCTVVRDVIYPEMAFIVQRTTDFSQWQAVEVEWLLKAQDGRYLTFETEFPCVGGPEVYRVQVEENSVDVAGLVRGFVDNSSLTLDDWVLGGGFEFGGSLDWTYYFNGDGSLTLMSVGAYDPTLSDPLYEAYFPNDGNGLWDYEVVVINASRSSGAFLELLDEHQAVIYNQFLATEAAQYAQAYGLELYTLSDGNLLLMTSGELANAPSSLRGLIVEG</sequence>
<gene>
    <name evidence="2" type="ORF">H5P28_10830</name>
</gene>
<evidence type="ECO:0000313" key="2">
    <source>
        <dbReference type="EMBL" id="MBC2594755.1"/>
    </source>
</evidence>
<proteinExistence type="predicted"/>
<feature type="chain" id="PRO_5032332120" evidence="1">
    <location>
        <begin position="25"/>
        <end position="511"/>
    </location>
</feature>
<dbReference type="AlphaFoldDB" id="A0A842HDX1"/>
<keyword evidence="3" id="KW-1185">Reference proteome</keyword>
<accession>A0A842HDX1</accession>
<reference evidence="2 3" key="1">
    <citation type="submission" date="2020-07" db="EMBL/GenBank/DDBJ databases">
        <authorList>
            <person name="Feng X."/>
        </authorList>
    </citation>
    <scope>NUCLEOTIDE SEQUENCE [LARGE SCALE GENOMIC DNA]</scope>
    <source>
        <strain evidence="2 3">JCM31066</strain>
    </source>
</reference>
<dbReference type="Proteomes" id="UP000546464">
    <property type="component" value="Unassembled WGS sequence"/>
</dbReference>
<organism evidence="2 3">
    <name type="scientific">Ruficoccus amylovorans</name>
    <dbReference type="NCBI Taxonomy" id="1804625"/>
    <lineage>
        <taxon>Bacteria</taxon>
        <taxon>Pseudomonadati</taxon>
        <taxon>Verrucomicrobiota</taxon>
        <taxon>Opitutia</taxon>
        <taxon>Puniceicoccales</taxon>
        <taxon>Cerasicoccaceae</taxon>
        <taxon>Ruficoccus</taxon>
    </lineage>
</organism>
<keyword evidence="1" id="KW-0732">Signal</keyword>
<dbReference type="EMBL" id="JACHVB010000034">
    <property type="protein sequence ID" value="MBC2594755.1"/>
    <property type="molecule type" value="Genomic_DNA"/>
</dbReference>
<comment type="caution">
    <text evidence="2">The sequence shown here is derived from an EMBL/GenBank/DDBJ whole genome shotgun (WGS) entry which is preliminary data.</text>
</comment>
<name>A0A842HDX1_9BACT</name>
<evidence type="ECO:0000256" key="1">
    <source>
        <dbReference type="SAM" id="SignalP"/>
    </source>
</evidence>